<protein>
    <submittedName>
        <fullName evidence="4">HET-domain-containing protein</fullName>
    </submittedName>
</protein>
<dbReference type="Proteomes" id="UP000070700">
    <property type="component" value="Unassembled WGS sequence"/>
</dbReference>
<evidence type="ECO:0000313" key="5">
    <source>
        <dbReference type="Proteomes" id="UP000070700"/>
    </source>
</evidence>
<proteinExistence type="predicted"/>
<name>A0A194WZN3_MOLSC</name>
<keyword evidence="2" id="KW-1133">Transmembrane helix</keyword>
<dbReference type="SMART" id="SM00355">
    <property type="entry name" value="ZnF_C2H2"/>
    <property type="match status" value="3"/>
</dbReference>
<dbReference type="KEGG" id="psco:LY89DRAFT_737387"/>
<feature type="domain" description="C2H2-type" evidence="3">
    <location>
        <begin position="206"/>
        <end position="228"/>
    </location>
</feature>
<feature type="domain" description="C2H2-type" evidence="3">
    <location>
        <begin position="262"/>
        <end position="294"/>
    </location>
</feature>
<dbReference type="PANTHER" id="PTHR24148">
    <property type="entry name" value="ANKYRIN REPEAT DOMAIN-CONTAINING PROTEIN 39 HOMOLOG-RELATED"/>
    <property type="match status" value="1"/>
</dbReference>
<keyword evidence="2" id="KW-0812">Transmembrane</keyword>
<sequence length="908" mass="102124">MRQEIEDIDLWVDAVCINQADIAEKKAQVALMDRIYKEATSILVWLGGSNLDASLAFNLLKLLADLRAQDDLPDTKAKADSWASVINLTKKSYWRRVWILQELEFSKKAEVAWGSETIKLETMARAWSTILTKRKQVEAILHRAGWDDSSAQYFFNRVTAQIEFQSNPCTIRASWVDQTFERERVTSAAGIQDHDDDFEEATAPEFRCQYCLAEKSTLGQLDRHIRTHTLPYRCDFQGCEIGKATQRDLDRHMDAHLKIRRYFCPVKGCPWHPNGPTGGFSRRLDNAKRHLKSHIDYHDLVDNVDASVVVDRSKPSTINLVRLKESDDSDSGCSVASLESFTPSIIASSATSISDMEPLARDSVVEISYLISNDDQLQKLLEKAFCFIDPEKVTRNFRRILRSFSQDLMREATTLPQKQVAKLVGHKSRQIAVLVRENVLPSKLLILPEQNVDPVREDRLQDYLQEISPQLDSISDVLIAPTRASVIDDDSDVENDDDDPAEHPDLTKLKEWFLSANAMQNFRNDFLLFLSPVEAVTTNQAIEDASPSLTSSPESDRDSGGEVGFTKNATIGTIVKTVQGTKMLGVLSLFQKTSTVWNYINAKQALEPGLVRLNWTCNCGHTSHDDFRELRPGAVAAYAGKLVDSGYVTHAQSTNLGSGSTVTFITAARNKATAVGRNIGNLKFGKQGRNPKPKTRKFANIQCSPTPGVTCRWLHLCLKQRPNAKVIKLESLHICKDDKQKDLTDASFFKVLRRAWKMQRTWTDLILFKLARIEFIEFSAFPDDSVDRIVADKVPPTTDHYDFAPPPPLEMVPPIAAEHMVHLLLSECTPSMQGSSFYLSQLPKKKDKPLKFSALLPPSLEFNTGYGLRFVETPDPSIIVSFLFVMAVVIGTVFGICWTVFQKDMQDA</sequence>
<dbReference type="PANTHER" id="PTHR24148:SF64">
    <property type="entry name" value="HETEROKARYON INCOMPATIBILITY DOMAIN-CONTAINING PROTEIN"/>
    <property type="match status" value="1"/>
</dbReference>
<evidence type="ECO:0000256" key="2">
    <source>
        <dbReference type="SAM" id="Phobius"/>
    </source>
</evidence>
<dbReference type="Pfam" id="PF06985">
    <property type="entry name" value="HET"/>
    <property type="match status" value="1"/>
</dbReference>
<feature type="compositionally biased region" description="Polar residues" evidence="1">
    <location>
        <begin position="542"/>
        <end position="553"/>
    </location>
</feature>
<gene>
    <name evidence="4" type="ORF">LY89DRAFT_737387</name>
</gene>
<dbReference type="SUPFAM" id="SSF57667">
    <property type="entry name" value="beta-beta-alpha zinc fingers"/>
    <property type="match status" value="1"/>
</dbReference>
<dbReference type="EMBL" id="KQ947422">
    <property type="protein sequence ID" value="KUJ13403.1"/>
    <property type="molecule type" value="Genomic_DNA"/>
</dbReference>
<feature type="domain" description="C2H2-type" evidence="3">
    <location>
        <begin position="232"/>
        <end position="256"/>
    </location>
</feature>
<dbReference type="Gene3D" id="3.30.160.60">
    <property type="entry name" value="Classic Zinc Finger"/>
    <property type="match status" value="1"/>
</dbReference>
<reference evidence="4 5" key="1">
    <citation type="submission" date="2015-10" db="EMBL/GenBank/DDBJ databases">
        <title>Full genome of DAOMC 229536 Phialocephala scopiformis, a fungal endophyte of spruce producing the potent anti-insectan compound rugulosin.</title>
        <authorList>
            <consortium name="DOE Joint Genome Institute"/>
            <person name="Walker A.K."/>
            <person name="Frasz S.L."/>
            <person name="Seifert K.A."/>
            <person name="Miller J.D."/>
            <person name="Mondo S.J."/>
            <person name="Labutti K."/>
            <person name="Lipzen A."/>
            <person name="Dockter R."/>
            <person name="Kennedy M."/>
            <person name="Grigoriev I.V."/>
            <person name="Spatafora J.W."/>
        </authorList>
    </citation>
    <scope>NUCLEOTIDE SEQUENCE [LARGE SCALE GENOMIC DNA]</scope>
    <source>
        <strain evidence="4 5">CBS 120377</strain>
    </source>
</reference>
<feature type="region of interest" description="Disordered" evidence="1">
    <location>
        <begin position="542"/>
        <end position="564"/>
    </location>
</feature>
<keyword evidence="2" id="KW-0472">Membrane</keyword>
<dbReference type="InParanoid" id="A0A194WZN3"/>
<dbReference type="RefSeq" id="XP_018067758.1">
    <property type="nucleotide sequence ID" value="XM_018220245.1"/>
</dbReference>
<dbReference type="GeneID" id="28829971"/>
<dbReference type="InterPro" id="IPR010730">
    <property type="entry name" value="HET"/>
</dbReference>
<feature type="transmembrane region" description="Helical" evidence="2">
    <location>
        <begin position="878"/>
        <end position="901"/>
    </location>
</feature>
<dbReference type="InterPro" id="IPR052895">
    <property type="entry name" value="HetReg/Transcr_Mod"/>
</dbReference>
<evidence type="ECO:0000256" key="1">
    <source>
        <dbReference type="SAM" id="MobiDB-lite"/>
    </source>
</evidence>
<dbReference type="InterPro" id="IPR036236">
    <property type="entry name" value="Znf_C2H2_sf"/>
</dbReference>
<dbReference type="AlphaFoldDB" id="A0A194WZN3"/>
<organism evidence="4 5">
    <name type="scientific">Mollisia scopiformis</name>
    <name type="common">Conifer needle endophyte fungus</name>
    <name type="synonym">Phialocephala scopiformis</name>
    <dbReference type="NCBI Taxonomy" id="149040"/>
    <lineage>
        <taxon>Eukaryota</taxon>
        <taxon>Fungi</taxon>
        <taxon>Dikarya</taxon>
        <taxon>Ascomycota</taxon>
        <taxon>Pezizomycotina</taxon>
        <taxon>Leotiomycetes</taxon>
        <taxon>Helotiales</taxon>
        <taxon>Mollisiaceae</taxon>
        <taxon>Mollisia</taxon>
    </lineage>
</organism>
<evidence type="ECO:0000259" key="3">
    <source>
        <dbReference type="SMART" id="SM00355"/>
    </source>
</evidence>
<accession>A0A194WZN3</accession>
<dbReference type="OrthoDB" id="9988102at2759"/>
<evidence type="ECO:0000313" key="4">
    <source>
        <dbReference type="EMBL" id="KUJ13403.1"/>
    </source>
</evidence>
<dbReference type="InterPro" id="IPR013087">
    <property type="entry name" value="Znf_C2H2_type"/>
</dbReference>
<keyword evidence="5" id="KW-1185">Reference proteome</keyword>